<dbReference type="OrthoDB" id="19742at2759"/>
<proteinExistence type="predicted"/>
<evidence type="ECO:0000256" key="4">
    <source>
        <dbReference type="SAM" id="MobiDB-lite"/>
    </source>
</evidence>
<evidence type="ECO:0000313" key="6">
    <source>
        <dbReference type="EMBL" id="OQV12971.1"/>
    </source>
</evidence>
<evidence type="ECO:0000256" key="3">
    <source>
        <dbReference type="PROSITE-ProRule" id="PRU00176"/>
    </source>
</evidence>
<dbReference type="InterPro" id="IPR035979">
    <property type="entry name" value="RBD_domain_sf"/>
</dbReference>
<feature type="region of interest" description="Disordered" evidence="4">
    <location>
        <begin position="263"/>
        <end position="293"/>
    </location>
</feature>
<evidence type="ECO:0000259" key="5">
    <source>
        <dbReference type="PROSITE" id="PS50102"/>
    </source>
</evidence>
<protein>
    <submittedName>
        <fullName evidence="6">Polyadenylate-binding protein, cytoplasmic and nuclear</fullName>
    </submittedName>
</protein>
<dbReference type="Proteomes" id="UP000192578">
    <property type="component" value="Unassembled WGS sequence"/>
</dbReference>
<dbReference type="EMBL" id="MTYJ01000133">
    <property type="protein sequence ID" value="OQV12971.1"/>
    <property type="molecule type" value="Genomic_DNA"/>
</dbReference>
<keyword evidence="1" id="KW-0677">Repeat</keyword>
<dbReference type="SMART" id="SM00360">
    <property type="entry name" value="RRM"/>
    <property type="match status" value="2"/>
</dbReference>
<dbReference type="InterPro" id="IPR012677">
    <property type="entry name" value="Nucleotide-bd_a/b_plait_sf"/>
</dbReference>
<dbReference type="AlphaFoldDB" id="A0A1W0WCN5"/>
<comment type="caution">
    <text evidence="6">The sequence shown here is derived from an EMBL/GenBank/DDBJ whole genome shotgun (WGS) entry which is preliminary data.</text>
</comment>
<dbReference type="PANTHER" id="PTHR24012">
    <property type="entry name" value="RNA BINDING PROTEIN"/>
    <property type="match status" value="1"/>
</dbReference>
<feature type="region of interest" description="Disordered" evidence="4">
    <location>
        <begin position="1"/>
        <end position="21"/>
    </location>
</feature>
<reference evidence="7" key="1">
    <citation type="submission" date="2017-01" db="EMBL/GenBank/DDBJ databases">
        <title>Comparative genomics of anhydrobiosis in the tardigrade Hypsibius dujardini.</title>
        <authorList>
            <person name="Yoshida Y."/>
            <person name="Koutsovoulos G."/>
            <person name="Laetsch D."/>
            <person name="Stevens L."/>
            <person name="Kumar S."/>
            <person name="Horikawa D."/>
            <person name="Ishino K."/>
            <person name="Komine S."/>
            <person name="Tomita M."/>
            <person name="Blaxter M."/>
            <person name="Arakawa K."/>
        </authorList>
    </citation>
    <scope>NUCLEOTIDE SEQUENCE [LARGE SCALE GENOMIC DNA]</scope>
    <source>
        <strain evidence="7">Z151</strain>
    </source>
</reference>
<feature type="domain" description="RRM" evidence="5">
    <location>
        <begin position="23"/>
        <end position="106"/>
    </location>
</feature>
<accession>A0A1W0WCN5</accession>
<dbReference type="InterPro" id="IPR000504">
    <property type="entry name" value="RRM_dom"/>
</dbReference>
<organism evidence="6 7">
    <name type="scientific">Hypsibius exemplaris</name>
    <name type="common">Freshwater tardigrade</name>
    <dbReference type="NCBI Taxonomy" id="2072580"/>
    <lineage>
        <taxon>Eukaryota</taxon>
        <taxon>Metazoa</taxon>
        <taxon>Ecdysozoa</taxon>
        <taxon>Tardigrada</taxon>
        <taxon>Eutardigrada</taxon>
        <taxon>Parachela</taxon>
        <taxon>Hypsibioidea</taxon>
        <taxon>Hypsibiidae</taxon>
        <taxon>Hypsibius</taxon>
    </lineage>
</organism>
<evidence type="ECO:0000256" key="2">
    <source>
        <dbReference type="ARBA" id="ARBA00022884"/>
    </source>
</evidence>
<dbReference type="Pfam" id="PF00076">
    <property type="entry name" value="RRM_1"/>
    <property type="match status" value="2"/>
</dbReference>
<gene>
    <name evidence="6" type="ORF">BV898_12807</name>
</gene>
<keyword evidence="2 3" id="KW-0694">RNA-binding</keyword>
<dbReference type="GO" id="GO:0003723">
    <property type="term" value="F:RNA binding"/>
    <property type="evidence" value="ECO:0007669"/>
    <property type="project" value="UniProtKB-UniRule"/>
</dbReference>
<dbReference type="PROSITE" id="PS50102">
    <property type="entry name" value="RRM"/>
    <property type="match status" value="2"/>
</dbReference>
<keyword evidence="7" id="KW-1185">Reference proteome</keyword>
<dbReference type="SUPFAM" id="SSF54928">
    <property type="entry name" value="RNA-binding domain, RBD"/>
    <property type="match status" value="1"/>
</dbReference>
<sequence>MKRNSKPRATMASSTKRPKDHTRSLYVGDLALDVTDKQLIRKFAAVGPVESVFIVPHKHHQAGKETLSHAFVNFRNSEDAERALKKLHFAPMGKAGKLIRLMRYQEECPADGNVYVKNIPRTMDDKALHKLMVPFGTILSCKIDKDSKGNSLGYGFVQYETVKAAKSAIKEMNGADYLGHDLYVSQFQSKNERHNFYKKLPTAGSTATSTSTTTKTAAAAVVSPIKEKPEVHYTTPPKNVWAKPDGESTKPVVTAVISRSAGAITPAGEKPPVEEKPFSMAPAPGENKDQDVPDVATTSNVVVPVCMERMASSFGGIGSRPSSAIIHSYRNAIWPPSEEEKEDRYAEFSRAAKKHFEVLECIERAYYTHVNDYSSWPHSAPCWPDNPPY</sequence>
<name>A0A1W0WCN5_HYPEX</name>
<dbReference type="Gene3D" id="3.30.70.330">
    <property type="match status" value="2"/>
</dbReference>
<feature type="domain" description="RRM" evidence="5">
    <location>
        <begin position="112"/>
        <end position="189"/>
    </location>
</feature>
<evidence type="ECO:0000313" key="7">
    <source>
        <dbReference type="Proteomes" id="UP000192578"/>
    </source>
</evidence>
<evidence type="ECO:0000256" key="1">
    <source>
        <dbReference type="ARBA" id="ARBA00022737"/>
    </source>
</evidence>